<keyword evidence="3" id="KW-0064">Aspartyl protease</keyword>
<sequence>MASADVVTMILIIYVILYYSSTIKVVNSDVSDGTPQSELRRDKEGGEGAQLMKLSLGTPPYEIYAVADTGSMMLWTQCEPCPNCYKQKNPKFDPKKSPSYATLPCTAQECSHANDTGYTSCSKDDQKICNYNYTYMDDSITQGVMSKETITFGSSSGKPVSFKDVKFSHCLVPFDPDHPNDASIMSFGRGSEVSGEGVVSSPLITKHCKNQYFVTVEGISVGEQFVPFNSSGSVSKGNMYLESGTRVTMLPQDFYGRSVEQVKKTMNSSLKPVEVNDESGTLLCYNTTENLKAPLFTVHFDGGAKLQLSPAQTFYQNKQHKLHCFGTLNSSHTIGEGIGLYGSYAQSNFLNGFDLEKMLVSFKAADCRKTSSTSSSSPNIILQVVEMFFKYPTTL</sequence>
<dbReference type="InterPro" id="IPR032861">
    <property type="entry name" value="TAXi_N"/>
</dbReference>
<dbReference type="InterPro" id="IPR034161">
    <property type="entry name" value="Pepsin-like_plant"/>
</dbReference>
<dbReference type="CDD" id="cd05476">
    <property type="entry name" value="pepsin_A_like_plant"/>
    <property type="match status" value="1"/>
</dbReference>
<keyword evidence="2" id="KW-0645">Protease</keyword>
<reference evidence="7 8" key="3">
    <citation type="submission" date="2019-11" db="EMBL/GenBank/DDBJ databases">
        <title>A de novo genome assembly of a pear dwarfing rootstock.</title>
        <authorList>
            <person name="Wang F."/>
            <person name="Wang J."/>
            <person name="Li S."/>
            <person name="Zhang Y."/>
            <person name="Fang M."/>
            <person name="Ma L."/>
            <person name="Zhao Y."/>
            <person name="Jiang S."/>
        </authorList>
    </citation>
    <scope>NUCLEOTIDE SEQUENCE [LARGE SCALE GENOMIC DNA]</scope>
    <source>
        <strain evidence="7">S2</strain>
        <tissue evidence="7">Leaf</tissue>
    </source>
</reference>
<evidence type="ECO:0000313" key="7">
    <source>
        <dbReference type="EMBL" id="KAB2629865.1"/>
    </source>
</evidence>
<dbReference type="EMBL" id="SMOL01000143">
    <property type="protein sequence ID" value="KAB2629865.1"/>
    <property type="molecule type" value="Genomic_DNA"/>
</dbReference>
<keyword evidence="4" id="KW-0378">Hydrolase</keyword>
<dbReference type="PANTHER" id="PTHR47967:SF39">
    <property type="entry name" value="ASPARTYL PROTEASE FAMILY PROTEIN, PUTATIVE-RELATED"/>
    <property type="match status" value="1"/>
</dbReference>
<dbReference type="Gene3D" id="2.40.70.10">
    <property type="entry name" value="Acid Proteases"/>
    <property type="match status" value="2"/>
</dbReference>
<evidence type="ECO:0000259" key="6">
    <source>
        <dbReference type="PROSITE" id="PS51767"/>
    </source>
</evidence>
<reference evidence="8" key="2">
    <citation type="submission" date="2019-10" db="EMBL/GenBank/DDBJ databases">
        <title>A de novo genome assembly of a pear dwarfing rootstock.</title>
        <authorList>
            <person name="Wang F."/>
            <person name="Wang J."/>
            <person name="Li S."/>
            <person name="Zhang Y."/>
            <person name="Fang M."/>
            <person name="Ma L."/>
            <person name="Zhao Y."/>
            <person name="Jiang S."/>
        </authorList>
    </citation>
    <scope>NUCLEOTIDE SEQUENCE [LARGE SCALE GENOMIC DNA]</scope>
</reference>
<reference evidence="7 8" key="1">
    <citation type="submission" date="2019-09" db="EMBL/GenBank/DDBJ databases">
        <authorList>
            <person name="Ou C."/>
        </authorList>
    </citation>
    <scope>NUCLEOTIDE SEQUENCE [LARGE SCALE GENOMIC DNA]</scope>
    <source>
        <strain evidence="7">S2</strain>
        <tissue evidence="7">Leaf</tissue>
    </source>
</reference>
<name>A0A5N5HPS1_9ROSA</name>
<gene>
    <name evidence="7" type="ORF">D8674_007384</name>
</gene>
<evidence type="ECO:0000256" key="4">
    <source>
        <dbReference type="ARBA" id="ARBA00022801"/>
    </source>
</evidence>
<dbReference type="InterPro" id="IPR051708">
    <property type="entry name" value="Plant_Aspart_Prot_A1"/>
</dbReference>
<dbReference type="OrthoDB" id="2747330at2759"/>
<comment type="similarity">
    <text evidence="1">Belongs to the peptidase A1 family.</text>
</comment>
<dbReference type="Proteomes" id="UP000327157">
    <property type="component" value="Chromosome 12"/>
</dbReference>
<dbReference type="GO" id="GO:0004190">
    <property type="term" value="F:aspartic-type endopeptidase activity"/>
    <property type="evidence" value="ECO:0007669"/>
    <property type="project" value="UniProtKB-KW"/>
</dbReference>
<accession>A0A5N5HPS1</accession>
<dbReference type="InterPro" id="IPR033121">
    <property type="entry name" value="PEPTIDASE_A1"/>
</dbReference>
<dbReference type="PANTHER" id="PTHR47967">
    <property type="entry name" value="OS07G0603500 PROTEIN-RELATED"/>
    <property type="match status" value="1"/>
</dbReference>
<keyword evidence="8" id="KW-1185">Reference proteome</keyword>
<evidence type="ECO:0000256" key="2">
    <source>
        <dbReference type="ARBA" id="ARBA00022670"/>
    </source>
</evidence>
<dbReference type="Pfam" id="PF14541">
    <property type="entry name" value="TAXi_C"/>
    <property type="match status" value="1"/>
</dbReference>
<comment type="caution">
    <text evidence="7">The sequence shown here is derived from an EMBL/GenBank/DDBJ whole genome shotgun (WGS) entry which is preliminary data.</text>
</comment>
<protein>
    <submittedName>
        <fullName evidence="7">Aspartic proteinase CDR1-like</fullName>
    </submittedName>
</protein>
<proteinExistence type="inferred from homology"/>
<dbReference type="SUPFAM" id="SSF50630">
    <property type="entry name" value="Acid proteases"/>
    <property type="match status" value="1"/>
</dbReference>
<dbReference type="GO" id="GO:0005576">
    <property type="term" value="C:extracellular region"/>
    <property type="evidence" value="ECO:0007669"/>
    <property type="project" value="TreeGrafter"/>
</dbReference>
<evidence type="ECO:0000256" key="1">
    <source>
        <dbReference type="ARBA" id="ARBA00007447"/>
    </source>
</evidence>
<evidence type="ECO:0000313" key="8">
    <source>
        <dbReference type="Proteomes" id="UP000327157"/>
    </source>
</evidence>
<dbReference type="InterPro" id="IPR021109">
    <property type="entry name" value="Peptidase_aspartic_dom_sf"/>
</dbReference>
<dbReference type="Pfam" id="PF14543">
    <property type="entry name" value="TAXi_N"/>
    <property type="match status" value="1"/>
</dbReference>
<organism evidence="7 8">
    <name type="scientific">Pyrus ussuriensis x Pyrus communis</name>
    <dbReference type="NCBI Taxonomy" id="2448454"/>
    <lineage>
        <taxon>Eukaryota</taxon>
        <taxon>Viridiplantae</taxon>
        <taxon>Streptophyta</taxon>
        <taxon>Embryophyta</taxon>
        <taxon>Tracheophyta</taxon>
        <taxon>Spermatophyta</taxon>
        <taxon>Magnoliopsida</taxon>
        <taxon>eudicotyledons</taxon>
        <taxon>Gunneridae</taxon>
        <taxon>Pentapetalae</taxon>
        <taxon>rosids</taxon>
        <taxon>fabids</taxon>
        <taxon>Rosales</taxon>
        <taxon>Rosaceae</taxon>
        <taxon>Amygdaloideae</taxon>
        <taxon>Maleae</taxon>
        <taxon>Pyrus</taxon>
    </lineage>
</organism>
<keyword evidence="5" id="KW-0325">Glycoprotein</keyword>
<evidence type="ECO:0000256" key="3">
    <source>
        <dbReference type="ARBA" id="ARBA00022750"/>
    </source>
</evidence>
<feature type="domain" description="Peptidase A1" evidence="6">
    <location>
        <begin position="50"/>
        <end position="363"/>
    </location>
</feature>
<dbReference type="GO" id="GO:0006508">
    <property type="term" value="P:proteolysis"/>
    <property type="evidence" value="ECO:0007669"/>
    <property type="project" value="UniProtKB-KW"/>
</dbReference>
<evidence type="ECO:0000256" key="5">
    <source>
        <dbReference type="ARBA" id="ARBA00023180"/>
    </source>
</evidence>
<dbReference type="InterPro" id="IPR032799">
    <property type="entry name" value="TAXi_C"/>
</dbReference>
<dbReference type="PROSITE" id="PS51767">
    <property type="entry name" value="PEPTIDASE_A1"/>
    <property type="match status" value="1"/>
</dbReference>
<dbReference type="AlphaFoldDB" id="A0A5N5HPS1"/>